<protein>
    <submittedName>
        <fullName evidence="6">TIR-NBS-LRR disease resistance protein</fullName>
    </submittedName>
</protein>
<dbReference type="Pfam" id="PF23282">
    <property type="entry name" value="WHD_ROQ1"/>
    <property type="match status" value="1"/>
</dbReference>
<dbReference type="SUPFAM" id="SSF52200">
    <property type="entry name" value="Toll/Interleukin receptor TIR domain"/>
    <property type="match status" value="1"/>
</dbReference>
<dbReference type="Pfam" id="PF23286">
    <property type="entry name" value="LRR_13"/>
    <property type="match status" value="1"/>
</dbReference>
<dbReference type="Pfam" id="PF00931">
    <property type="entry name" value="NB-ARC"/>
    <property type="match status" value="1"/>
</dbReference>
<dbReference type="SUPFAM" id="SSF52540">
    <property type="entry name" value="P-loop containing nucleoside triphosphate hydrolases"/>
    <property type="match status" value="1"/>
</dbReference>
<reference evidence="6" key="4">
    <citation type="journal article" date="2010" name="BMC Plant Biol.">
        <title>Sequencing of 6.7 Mb of the melon genome using a BAC pooling strategy.</title>
        <authorList>
            <person name="Gonzalez V.M."/>
            <person name="Benjak A."/>
            <person name="Henaff E.M."/>
            <person name="Mir G."/>
            <person name="Casacuberta J.M."/>
            <person name="Garcia-Mas J."/>
            <person name="Puigdomenech P."/>
        </authorList>
    </citation>
    <scope>NUCLEOTIDE SEQUENCE</scope>
    <source>
        <tissue evidence="6">Young leaves</tissue>
    </source>
</reference>
<dbReference type="InterPro" id="IPR000157">
    <property type="entry name" value="TIR_dom"/>
</dbReference>
<dbReference type="Gene3D" id="1.10.8.430">
    <property type="entry name" value="Helical domain of apoptotic protease-activating factors"/>
    <property type="match status" value="1"/>
</dbReference>
<dbReference type="GO" id="GO:0006952">
    <property type="term" value="P:defense response"/>
    <property type="evidence" value="ECO:0007669"/>
    <property type="project" value="InterPro"/>
</dbReference>
<dbReference type="InterPro" id="IPR035897">
    <property type="entry name" value="Toll_tir_struct_dom_sf"/>
</dbReference>
<dbReference type="InterPro" id="IPR027417">
    <property type="entry name" value="P-loop_NTPase"/>
</dbReference>
<dbReference type="SUPFAM" id="SSF52058">
    <property type="entry name" value="L domain-like"/>
    <property type="match status" value="2"/>
</dbReference>
<dbReference type="InterPro" id="IPR042197">
    <property type="entry name" value="Apaf_helical"/>
</dbReference>
<keyword evidence="3" id="KW-0611">Plant defense</keyword>
<dbReference type="InterPro" id="IPR002182">
    <property type="entry name" value="NB-ARC"/>
</dbReference>
<evidence type="ECO:0000259" key="5">
    <source>
        <dbReference type="PROSITE" id="PS50104"/>
    </source>
</evidence>
<dbReference type="InterPro" id="IPR032675">
    <property type="entry name" value="LRR_dom_sf"/>
</dbReference>
<keyword evidence="2" id="KW-0677">Repeat</keyword>
<dbReference type="GO" id="GO:0043531">
    <property type="term" value="F:ADP binding"/>
    <property type="evidence" value="ECO:0007669"/>
    <property type="project" value="InterPro"/>
</dbReference>
<dbReference type="InterPro" id="IPR003593">
    <property type="entry name" value="AAA+_ATPase"/>
</dbReference>
<dbReference type="PRINTS" id="PR00364">
    <property type="entry name" value="DISEASERSIST"/>
</dbReference>
<reference evidence="6" key="3">
    <citation type="journal article" date="2010" name="BMC Genomics">
        <title>Generation of a BAC-based physical map of the melon genome.</title>
        <authorList>
            <person name="Gonzalez V.M."/>
            <person name="Garcia-Mas J."/>
            <person name="Arus P."/>
            <person name="Puigdomenech P."/>
        </authorList>
    </citation>
    <scope>NUCLEOTIDE SEQUENCE</scope>
    <source>
        <tissue evidence="6">Young leaves</tissue>
    </source>
</reference>
<reference evidence="6" key="2">
    <citation type="journal article" date="2007" name="Mol. Genet. Genomics">
        <title>Structure of two melon regions reveals high microsynteny with sequenced plant species.</title>
        <authorList>
            <person name="Deleu W."/>
            <person name="Gonzalez V."/>
            <person name="Monfort A."/>
            <person name="Bendahmane A."/>
            <person name="Puigdomenech P."/>
            <person name="Arus P."/>
            <person name="Garcia-Mas J."/>
        </authorList>
    </citation>
    <scope>NUCLEOTIDE SEQUENCE</scope>
    <source>
        <tissue evidence="6">Young leaves</tissue>
    </source>
</reference>
<evidence type="ECO:0000256" key="2">
    <source>
        <dbReference type="ARBA" id="ARBA00022737"/>
    </source>
</evidence>
<proteinExistence type="predicted"/>
<dbReference type="InterPro" id="IPR044974">
    <property type="entry name" value="Disease_R_plants"/>
</dbReference>
<dbReference type="PANTHER" id="PTHR11017:SF570">
    <property type="entry name" value="DISEASE RESISTANCE PROTEIN (TIR-NBS CLASS)-RELATED"/>
    <property type="match status" value="1"/>
</dbReference>
<evidence type="ECO:0000256" key="3">
    <source>
        <dbReference type="ARBA" id="ARBA00022821"/>
    </source>
</evidence>
<dbReference type="SMART" id="SM00382">
    <property type="entry name" value="AAA"/>
    <property type="match status" value="1"/>
</dbReference>
<sequence>MDSSTVIIEPPTFKWNYDVFLSYRGEDTRTNFTSHLDMALRQKGVNVFIDDKLERGKQISETLLKSIQEALISIIIFSQNYASSSWCLDELVNIIECKKSKDQIVLPVFYKVDPSDIRKQSGSFGEALAKHQAKFKTKIQIWREALTTAANLSGWDLGTRKEADLIGDIVKKVLSTLNRTCMPLYVAKYPVGIDSKLEYIKLRSHNMFEKNNKFHYRTQHEYEFDTGIYMVGIYGIGGIGKTTLAKALYNKIASQFEGCCFLSNVREASKQFNGLAQLQESLLYEILMVDLKVVNLDRGINIIRNRLCSKKVLIVLDDVDKLEQLEALVGGCDWFGKGSRIIVTTRNKHLLFSHGFDEIHNILGLNEDKAIELFSWHAFKKNRPSSNYLDLSKRATSYCKGHPLALVVLGSFLCIRDQAEWCSILDEFENSLNKDIKDILQLSFDGLEDKIKDIFLDISCLLVGEKVEYVKDMLGACHVNLDFGVIVLMDLSLITIENDKVQMHDLIKQMGQKIVCGESLELGKRSRLWLVQDVWEVLVNNSGTDAIKAIKLDFPNPTRLGVNSQAFRKMKNLRLLIVQNARFSTKIEYLPDSLKWIKWHGFPQPTLPSCFITKNLVGLDLQYSFMKTFGKRLEDCKRLKHVDLSHSTFLEKIPNFSAASNLEELYLINCKNLGMIDKSVFSLDKLTILNLAGCSNLKKLPRGYFILRSLRYLNLSHCKKLEKIPDFSAASNLEELYLFNCTNLRMIDKSVFSLHKLTILNLDVCSNLKKLPTSYYKLWSLQYLNLSYCKKLEKIPDLSAASNLQSLCLHECTNLRLIHESVGSLYKLIDMDLSGCTNLAKLPTYLRLKSLRYLGLSECCKLESFPSIAENMESLRELDMDFTAIKELPSSIGYLTQLYRLNLTGCTNLISLPNTIYLLRNLDKLLLSGCSRFEMFPHKWDPTIQPVCSPSKMMEATSWSLEYPHLLPNESLCSHFTLLDLQSCNISNAKFLEILCDVAPFLSDLRLSENKFSSLPSCLHKFMSLWNLELKNCKFLQEIPNLPQNIQNLDASGCKSLARSPDNIMDIISIKQDLAMDEISREFLLTGIEIPEWFSYKTASNLASASFRHYQDIERTLAVGVIFKVNGDSSERGVRISCNIFICNKLHCSYSRPFLPSKSEYMWLLTTSLAWGSMEVNDWNKVMVWFEVHEVHGEVNATITRCGVHVTEELPAIQTDAKWPMVNYADFYQLEKLQSLDIEHLLLKRFFEEMSCWSNCKAIMFHAANYDPETNSVCHRFNWSDDIDWRQPLDDPISFYWVQERQYRFMSYSGLDNRGGGEKVTNIITNNHSTILSSKRYYILYFKNLDDRVYRFLTAWAIAKPRWIEIYRYDHDVARNCHFVIKRVDPSLWQPWV</sequence>
<reference evidence="6" key="1">
    <citation type="journal article" date="2003" name="Plant Mol. Biol.">
        <title>Identification and characterisation of a melon genomic region containing a resistance gene cluster from a constructed BAC library. Microcolinearity between Cucumis melo and Arabidopsis thaliana.</title>
        <authorList>
            <person name="van Leeuwen H."/>
            <person name="Monfort A."/>
            <person name="Zhang H.B."/>
            <person name="Puigdomenech P."/>
        </authorList>
    </citation>
    <scope>NUCLEOTIDE SEQUENCE</scope>
    <source>
        <tissue evidence="6">Young leaves</tissue>
    </source>
</reference>
<dbReference type="EMBL" id="HM854749">
    <property type="protein sequence ID" value="ADN33675.1"/>
    <property type="molecule type" value="Genomic_DNA"/>
</dbReference>
<dbReference type="Pfam" id="PF01582">
    <property type="entry name" value="TIR"/>
    <property type="match status" value="1"/>
</dbReference>
<dbReference type="Gene3D" id="3.80.10.10">
    <property type="entry name" value="Ribonuclease Inhibitor"/>
    <property type="match status" value="3"/>
</dbReference>
<evidence type="ECO:0000256" key="4">
    <source>
        <dbReference type="ARBA" id="ARBA00023027"/>
    </source>
</evidence>
<organism evidence="6">
    <name type="scientific">Cucumis melo subsp. melo</name>
    <dbReference type="NCBI Taxonomy" id="412675"/>
    <lineage>
        <taxon>Eukaryota</taxon>
        <taxon>Viridiplantae</taxon>
        <taxon>Streptophyta</taxon>
        <taxon>Embryophyta</taxon>
        <taxon>Tracheophyta</taxon>
        <taxon>Spermatophyta</taxon>
        <taxon>Magnoliopsida</taxon>
        <taxon>eudicotyledons</taxon>
        <taxon>Gunneridae</taxon>
        <taxon>Pentapetalae</taxon>
        <taxon>rosids</taxon>
        <taxon>fabids</taxon>
        <taxon>Cucurbitales</taxon>
        <taxon>Cucurbitaceae</taxon>
        <taxon>Benincaseae</taxon>
        <taxon>Cucumis</taxon>
    </lineage>
</organism>
<dbReference type="InterPro" id="IPR058192">
    <property type="entry name" value="WHD_ROQ1-like"/>
</dbReference>
<dbReference type="InterPro" id="IPR058546">
    <property type="entry name" value="RPS4B/Roq1-like_LRR"/>
</dbReference>
<dbReference type="PROSITE" id="PS50104">
    <property type="entry name" value="TIR"/>
    <property type="match status" value="1"/>
</dbReference>
<dbReference type="Gene3D" id="3.40.50.300">
    <property type="entry name" value="P-loop containing nucleotide triphosphate hydrolases"/>
    <property type="match status" value="1"/>
</dbReference>
<dbReference type="GO" id="GO:0007165">
    <property type="term" value="P:signal transduction"/>
    <property type="evidence" value="ECO:0007669"/>
    <property type="project" value="InterPro"/>
</dbReference>
<accession>E5GB33</accession>
<feature type="domain" description="TIR" evidence="5">
    <location>
        <begin position="15"/>
        <end position="177"/>
    </location>
</feature>
<dbReference type="SMART" id="SM00255">
    <property type="entry name" value="TIR"/>
    <property type="match status" value="1"/>
</dbReference>
<keyword evidence="1" id="KW-0433">Leucine-rich repeat</keyword>
<evidence type="ECO:0000256" key="1">
    <source>
        <dbReference type="ARBA" id="ARBA00022614"/>
    </source>
</evidence>
<evidence type="ECO:0000313" key="6">
    <source>
        <dbReference type="EMBL" id="ADN33675.1"/>
    </source>
</evidence>
<name>E5GB33_CUCME</name>
<keyword evidence="4" id="KW-0520">NAD</keyword>
<dbReference type="PANTHER" id="PTHR11017">
    <property type="entry name" value="LEUCINE-RICH REPEAT-CONTAINING PROTEIN"/>
    <property type="match status" value="1"/>
</dbReference>
<dbReference type="FunFam" id="3.40.50.10140:FF:000007">
    <property type="entry name" value="Disease resistance protein (TIR-NBS-LRR class)"/>
    <property type="match status" value="1"/>
</dbReference>
<dbReference type="Gene3D" id="3.40.50.10140">
    <property type="entry name" value="Toll/interleukin-1 receptor homology (TIR) domain"/>
    <property type="match status" value="1"/>
</dbReference>